<proteinExistence type="predicted"/>
<gene>
    <name evidence="1" type="ORF">D1627_15300</name>
</gene>
<dbReference type="Proteomes" id="UP000266005">
    <property type="component" value="Unassembled WGS sequence"/>
</dbReference>
<sequence length="142" mass="15285">MLTDVTMKQDHTKTAVYTLLILGAVLLTACQTTETPIGASTTQTRGMAPARVDIRGSVVSSRYNEGQVVLEVESFSPSPNSRYNRAYVLVQPTAQMVGPDGQALSISELRQGQNVAIIMRGGGRGNFVGVGVARKVWVENQF</sequence>
<reference evidence="2" key="1">
    <citation type="submission" date="2018-08" db="EMBL/GenBank/DDBJ databases">
        <title>Mucilaginibacter sp. MYSH2.</title>
        <authorList>
            <person name="Seo T."/>
        </authorList>
    </citation>
    <scope>NUCLEOTIDE SEQUENCE [LARGE SCALE GENOMIC DNA]</scope>
    <source>
        <strain evidence="2">KIRAN</strain>
    </source>
</reference>
<evidence type="ECO:0000313" key="1">
    <source>
        <dbReference type="EMBL" id="RIJ34288.1"/>
    </source>
</evidence>
<protein>
    <recommendedName>
        <fullName evidence="3">DUF5666 domain-containing protein</fullName>
    </recommendedName>
</protein>
<name>A0A399RT64_9BACT</name>
<evidence type="ECO:0008006" key="3">
    <source>
        <dbReference type="Google" id="ProtNLM"/>
    </source>
</evidence>
<accession>A0A399RT64</accession>
<keyword evidence="2" id="KW-1185">Reference proteome</keyword>
<dbReference type="AlphaFoldDB" id="A0A399RT64"/>
<comment type="caution">
    <text evidence="1">The sequence shown here is derived from an EMBL/GenBank/DDBJ whole genome shotgun (WGS) entry which is preliminary data.</text>
</comment>
<evidence type="ECO:0000313" key="2">
    <source>
        <dbReference type="Proteomes" id="UP000266005"/>
    </source>
</evidence>
<dbReference type="EMBL" id="QWGE01000005">
    <property type="protein sequence ID" value="RIJ34288.1"/>
    <property type="molecule type" value="Genomic_DNA"/>
</dbReference>
<organism evidence="1 2">
    <name type="scientific">Pontibacter oryzae</name>
    <dbReference type="NCBI Taxonomy" id="2304593"/>
    <lineage>
        <taxon>Bacteria</taxon>
        <taxon>Pseudomonadati</taxon>
        <taxon>Bacteroidota</taxon>
        <taxon>Cytophagia</taxon>
        <taxon>Cytophagales</taxon>
        <taxon>Hymenobacteraceae</taxon>
        <taxon>Pontibacter</taxon>
    </lineage>
</organism>